<dbReference type="OrthoDB" id="76966at2759"/>
<feature type="region of interest" description="Disordered" evidence="2">
    <location>
        <begin position="1"/>
        <end position="37"/>
    </location>
</feature>
<dbReference type="Proteomes" id="UP000794436">
    <property type="component" value="Unassembled WGS sequence"/>
</dbReference>
<feature type="compositionally biased region" description="Pro residues" evidence="2">
    <location>
        <begin position="2175"/>
        <end position="2184"/>
    </location>
</feature>
<feature type="coiled-coil region" evidence="1">
    <location>
        <begin position="2074"/>
        <end position="2101"/>
    </location>
</feature>
<accession>A0A8K1CN82</accession>
<feature type="region of interest" description="Disordered" evidence="2">
    <location>
        <begin position="1171"/>
        <end position="1201"/>
    </location>
</feature>
<evidence type="ECO:0000256" key="2">
    <source>
        <dbReference type="SAM" id="MobiDB-lite"/>
    </source>
</evidence>
<feature type="coiled-coil region" evidence="1">
    <location>
        <begin position="1941"/>
        <end position="1996"/>
    </location>
</feature>
<feature type="region of interest" description="Disordered" evidence="2">
    <location>
        <begin position="2048"/>
        <end position="2070"/>
    </location>
</feature>
<feature type="compositionally biased region" description="Basic and acidic residues" evidence="2">
    <location>
        <begin position="2048"/>
        <end position="2057"/>
    </location>
</feature>
<feature type="compositionally biased region" description="Basic and acidic residues" evidence="2">
    <location>
        <begin position="2240"/>
        <end position="2249"/>
    </location>
</feature>
<feature type="compositionally biased region" description="Low complexity" evidence="2">
    <location>
        <begin position="2185"/>
        <end position="2215"/>
    </location>
</feature>
<keyword evidence="4" id="KW-1185">Reference proteome</keyword>
<comment type="caution">
    <text evidence="3">The sequence shown here is derived from an EMBL/GenBank/DDBJ whole genome shotgun (WGS) entry which is preliminary data.</text>
</comment>
<dbReference type="PANTHER" id="PTHR33331">
    <property type="entry name" value="COILED-COIL DOMAIN-CONTAINING PROTEIN 162"/>
    <property type="match status" value="1"/>
</dbReference>
<dbReference type="InterPro" id="IPR040401">
    <property type="entry name" value="CCDC162"/>
</dbReference>
<gene>
    <name evidence="3" type="ORF">Poli38472_008368</name>
</gene>
<feature type="compositionally biased region" description="Low complexity" evidence="2">
    <location>
        <begin position="2161"/>
        <end position="2174"/>
    </location>
</feature>
<name>A0A8K1CN82_PYTOL</name>
<protein>
    <submittedName>
        <fullName evidence="3">Uncharacterized protein</fullName>
    </submittedName>
</protein>
<evidence type="ECO:0000313" key="4">
    <source>
        <dbReference type="Proteomes" id="UP000794436"/>
    </source>
</evidence>
<organism evidence="3 4">
    <name type="scientific">Pythium oligandrum</name>
    <name type="common">Mycoparasitic fungus</name>
    <dbReference type="NCBI Taxonomy" id="41045"/>
    <lineage>
        <taxon>Eukaryota</taxon>
        <taxon>Sar</taxon>
        <taxon>Stramenopiles</taxon>
        <taxon>Oomycota</taxon>
        <taxon>Peronosporomycetes</taxon>
        <taxon>Pythiales</taxon>
        <taxon>Pythiaceae</taxon>
        <taxon>Pythium</taxon>
    </lineage>
</organism>
<evidence type="ECO:0000313" key="3">
    <source>
        <dbReference type="EMBL" id="TMW65726.1"/>
    </source>
</evidence>
<feature type="region of interest" description="Disordered" evidence="2">
    <location>
        <begin position="2110"/>
        <end position="2249"/>
    </location>
</feature>
<dbReference type="PANTHER" id="PTHR33331:SF13">
    <property type="entry name" value="COILED-COIL DOMAIN CONTAINING 162"/>
    <property type="match status" value="1"/>
</dbReference>
<sequence length="2249" mass="255688">MAAEHEEEAKRMDDAEEHEADKPETRGGSTGVETRPKRLQDELDAAQERLRNVAQNFSMEWKTFLAYAMKIKQDGADFASFPDKNGLEDLLLHSQSGLVMLREMQQRRDHKWKELLPWRDHGTRRTRKRQLNAGLPTLSPQSLSERRHAAVESYDSLQARNVHLARELIAAKSSPPAIRNQFHPVIAHHYVTRKLQQSIAAQERLRQAKAAAASNLDANVLQREDAELLLRYLHAQYQHSVIYDRFLSRLQWLLKSHRYHIRQRMLEICQAEEARSTPLPPAALLEKAKVAVSVSNGVHCPFFPITSYQLDTELNRVLGDLKIVNEENAVATKLNVDRIFEARFESSRLPAPSGAETSENPSAPSVVTFMSSTTIKSRWEMLQISALLDDGTGRQTAKQVGPLDTDLGAPRQDAQSSLDPLLINEWKLLALDDASYAKTRLTVQAATHLERAIISLGGKPLATTATDPLEELEALNSAESTQQIRDAVGAHKNLSSESLYSFYVSRYLSCRRKRQRLLRKLNYLHFIWFDVARQIKASTGSGVLHRWASEQPVDVWNIEQSEEKEWVVICNGKEHVFQESWHDMRTLELQLLRFANIFIRKQQSSQLADAGVVSANNLKVSLAIDRMQVLNDAYDAELQLLLAKTNLIKQILSCGYGFGDPEKLQSPEGGLAGILQHRPLIDLTHSYFSESYAAETLQFELKRELFKEMSDYSTKLGSVEGIVVNDEYQFHRLSINAEYSSFLLEEEAKLRREADELWFIGISVSQHHALQQALLEKMLSTWKSIRTVEAPSVRLESLQCNGMNLLSGNGWRVVFTPAMIVDTCTRLEQANPENALKDLLVDTIGVIQWRHQLGLELYESQLLEKVHRFQFQFVSILKSGDIDCPSQLFCDSQIPETTQLKQRELTPLIGMSPLAPQNPSQVAGSTQSYPKTLLDWLERMLKEQRDSSALEEHDAMVHFQQAYKESLRSLVNYQDLLASEIYEFAASAPFYFMATAVAHRDGGSGNTIRAAMAVNLKAVRTKYLDEIIDRIREAATKSCYPYWISLDTLWEQLRNHLRAPPSEVQQDEADIAMLDDESLFHVPAPPQLTAAKGYLEEICAIPNLMYALNSHLVGFRNEQKFMGDLFGDPNVDRSVFLSRNSLQKQGGGQPRSRHQTGLSEWLTEKLDQLSKDVRAKNDRQDRQSAKPTSPRNKPALRRQMSRRVSVSSVMPVITVGETKNASAPEDNRLLLDIPSVQMLVELFGVPFHQRTDFRSVAGMSIEEIEAFLRALVEIYGLFSESMLALKMECRLSLSLATSRSGQGKQLRKRLSGFLMSSSQEDPHLSGIQMLRNWQTAFHRSCQRFHDRLTETVDGGSTARDIFAVVESDQIRRKHQLMILRREVASKLSTLKIEWWYRLRCMAIGVALQCLAASFEGGADQDEFPYLRGSLGEITLFSSDHDKGTFDDEESSQWMLLRIPEAAQTPDLMEFWKILGDSTNRAQLEALGEWMELVFAFTTDRKSRRSDSSDLETKTSHLEGVLKAYEELVQKYRFFQRQPENDSYGRDGAIVSDSGSVSVDKGAALSAIAFQMKLPGLLKLLKRETKVSVLRRVIEAIGTSAVSKMKNHVLAERSHAKTSALALPTTTRLELQSEILRVHLEITWMDDDIHQMQSHYEAFVAQRRKYQCHQQHQLVLRGQNHVQLNKAVLFRATVLDLGPYYRPNKTMVSKDGDHDGEYVIPAKELMSWLHKRAQESHAYYEELQAAQERLVADGDSRCKRLQDEVEALQLSLEAQQREEILKRESFAIDKSHQLLFYLEKQDQERIVLQNRMEMEQQILRAELSDAFEKKLAEMHTQLLMKQQQFDEYRQVMQHDLKQQLQAAQSHLVHQLIDQSGAMSVEAKTNFLTSLQGQAALEQLQKENVTLRQALLKLQTVFDMQEQTRTCQLEKTKVTEDTHRMRQTQLMNENTHLKHQITQLEADMTKLSQERTLYQIKLSRLEKQTEETAQKRREAKVRALSAPYRRKSDAMDDEVPPVVQLVEPISSKSLNNTKPLPDYEEEQTAFEDLNERVIRRDPKSAPPDPSRSTLHFQKAKAHLQSEIKRLQQQLAREQKAKTVLMDQVAQLKATISDERQQEVSDGADTIQSEGDRGACSLIQPMSPRVRAASASICTPRRPATGMRPSTRPSTSFSSRSVPPPSAPPRAPLSSNLEPSPSPSSMMSPRSATSTKRTSATPQRKFEVQTRKPVNAITGIAGVPNKLSEREPLPYR</sequence>
<feature type="compositionally biased region" description="Basic and acidic residues" evidence="2">
    <location>
        <begin position="1171"/>
        <end position="1184"/>
    </location>
</feature>
<proteinExistence type="predicted"/>
<keyword evidence="1" id="KW-0175">Coiled coil</keyword>
<dbReference type="EMBL" id="SPLM01000037">
    <property type="protein sequence ID" value="TMW65726.1"/>
    <property type="molecule type" value="Genomic_DNA"/>
</dbReference>
<feature type="compositionally biased region" description="Basic and acidic residues" evidence="2">
    <location>
        <begin position="7"/>
        <end position="25"/>
    </location>
</feature>
<evidence type="ECO:0000256" key="1">
    <source>
        <dbReference type="SAM" id="Coils"/>
    </source>
</evidence>
<reference evidence="3" key="1">
    <citation type="submission" date="2019-03" db="EMBL/GenBank/DDBJ databases">
        <title>Long read genome sequence of the mycoparasitic Pythium oligandrum ATCC 38472 isolated from sugarbeet rhizosphere.</title>
        <authorList>
            <person name="Gaulin E."/>
        </authorList>
    </citation>
    <scope>NUCLEOTIDE SEQUENCE</scope>
    <source>
        <strain evidence="3">ATCC 38472_TT</strain>
    </source>
</reference>